<dbReference type="Gene3D" id="2.40.128.110">
    <property type="entry name" value="Lipid/polyisoprenoid-binding, YceI-like"/>
    <property type="match status" value="1"/>
</dbReference>
<dbReference type="PANTHER" id="PTHR34406">
    <property type="entry name" value="PROTEIN YCEI"/>
    <property type="match status" value="1"/>
</dbReference>
<gene>
    <name evidence="3" type="primary">yceI_2</name>
    <name evidence="3" type="ORF">ROLI_037930</name>
</gene>
<evidence type="ECO:0000313" key="4">
    <source>
        <dbReference type="Proteomes" id="UP001318682"/>
    </source>
</evidence>
<protein>
    <submittedName>
        <fullName evidence="3">Protein YceI</fullName>
    </submittedName>
</protein>
<dbReference type="RefSeq" id="WP_187431656.1">
    <property type="nucleotide sequence ID" value="NZ_CP143423.1"/>
</dbReference>
<dbReference type="InterPro" id="IPR036761">
    <property type="entry name" value="TTHA0802/YceI-like_sf"/>
</dbReference>
<dbReference type="InterPro" id="IPR007372">
    <property type="entry name" value="Lipid/polyisoprenoid-bd_YceI"/>
</dbReference>
<evidence type="ECO:0000313" key="3">
    <source>
        <dbReference type="EMBL" id="WVX50694.1"/>
    </source>
</evidence>
<dbReference type="SUPFAM" id="SSF101874">
    <property type="entry name" value="YceI-like"/>
    <property type="match status" value="1"/>
</dbReference>
<accession>A0ABZ2C1E0</accession>
<proteinExistence type="predicted"/>
<reference evidence="3 4" key="1">
    <citation type="submission" date="2015-07" db="EMBL/GenBank/DDBJ databases">
        <authorList>
            <person name="Voget S."/>
            <person name="Dogs M."/>
            <person name="Brinkhoff T.H."/>
            <person name="Daniel R."/>
        </authorList>
    </citation>
    <scope>NUCLEOTIDE SEQUENCE [LARGE SCALE GENOMIC DNA]</scope>
    <source>
        <strain evidence="3 4">B14</strain>
    </source>
</reference>
<keyword evidence="4" id="KW-1185">Reference proteome</keyword>
<reference evidence="4" key="2">
    <citation type="submission" date="2024-01" db="EMBL/GenBank/DDBJ databases">
        <title>Roseobacter fucihabitans sp. nov., isolated from the brown alga Fucus spiralis.</title>
        <authorList>
            <person name="Hahnke S."/>
            <person name="Berger M."/>
            <person name="Schlingloff A."/>
            <person name="Athale I."/>
            <person name="Neumann-Schaal M."/>
            <person name="Adenaya A."/>
            <person name="Poehlein A."/>
            <person name="Daniel R."/>
            <person name="Pertersen J."/>
            <person name="Brinkhoff T."/>
        </authorList>
    </citation>
    <scope>NUCLEOTIDE SEQUENCE [LARGE SCALE GENOMIC DNA]</scope>
    <source>
        <strain evidence="4">B14</strain>
    </source>
</reference>
<sequence>MRILTAATTAALSFAATSLHAAPAQYSLDPDHTLVAFTVDHIGYARVLGVFAEVSGSFMYDMETQELSDVAVTIGAASVDTFHDARDGHVNAADFLDTGSFPQITFTASEGAPAGETTGTVTGDLSMLGQSHPVTLDVTLNKAADYPFGHKKFTLGLSITAEIMRSQWGMMYAVENGLVGDAVSIMIETEAIQME</sequence>
<evidence type="ECO:0000259" key="2">
    <source>
        <dbReference type="SMART" id="SM00867"/>
    </source>
</evidence>
<organism evidence="3 4">
    <name type="scientific">Roseobacter fucihabitans</name>
    <dbReference type="NCBI Taxonomy" id="1537242"/>
    <lineage>
        <taxon>Bacteria</taxon>
        <taxon>Pseudomonadati</taxon>
        <taxon>Pseudomonadota</taxon>
        <taxon>Alphaproteobacteria</taxon>
        <taxon>Rhodobacterales</taxon>
        <taxon>Roseobacteraceae</taxon>
        <taxon>Roseobacter</taxon>
    </lineage>
</organism>
<feature type="signal peptide" evidence="1">
    <location>
        <begin position="1"/>
        <end position="21"/>
    </location>
</feature>
<dbReference type="PANTHER" id="PTHR34406:SF1">
    <property type="entry name" value="PROTEIN YCEI"/>
    <property type="match status" value="1"/>
</dbReference>
<dbReference type="Proteomes" id="UP001318682">
    <property type="component" value="Chromosome"/>
</dbReference>
<dbReference type="EMBL" id="CP143423">
    <property type="protein sequence ID" value="WVX50694.1"/>
    <property type="molecule type" value="Genomic_DNA"/>
</dbReference>
<dbReference type="SMART" id="SM00867">
    <property type="entry name" value="YceI"/>
    <property type="match status" value="1"/>
</dbReference>
<feature type="chain" id="PRO_5045820642" evidence="1">
    <location>
        <begin position="22"/>
        <end position="195"/>
    </location>
</feature>
<feature type="domain" description="Lipid/polyisoprenoid-binding YceI-like" evidence="2">
    <location>
        <begin position="25"/>
        <end position="192"/>
    </location>
</feature>
<dbReference type="Pfam" id="PF04264">
    <property type="entry name" value="YceI"/>
    <property type="match status" value="1"/>
</dbReference>
<name>A0ABZ2C1E0_9RHOB</name>
<evidence type="ECO:0000256" key="1">
    <source>
        <dbReference type="SAM" id="SignalP"/>
    </source>
</evidence>
<keyword evidence="1" id="KW-0732">Signal</keyword>